<dbReference type="InterPro" id="IPR036390">
    <property type="entry name" value="WH_DNA-bd_sf"/>
</dbReference>
<dbReference type="InterPro" id="IPR036388">
    <property type="entry name" value="WH-like_DNA-bd_sf"/>
</dbReference>
<evidence type="ECO:0008006" key="3">
    <source>
        <dbReference type="Google" id="ProtNLM"/>
    </source>
</evidence>
<evidence type="ECO:0000313" key="1">
    <source>
        <dbReference type="EMBL" id="AFU57411.1"/>
    </source>
</evidence>
<organism evidence="1 2">
    <name type="scientific">Nitrososphaera gargensis (strain Ga9.2)</name>
    <dbReference type="NCBI Taxonomy" id="1237085"/>
    <lineage>
        <taxon>Archaea</taxon>
        <taxon>Nitrososphaerota</taxon>
        <taxon>Nitrososphaeria</taxon>
        <taxon>Nitrososphaerales</taxon>
        <taxon>Nitrososphaeraceae</taxon>
        <taxon>Nitrososphaera</taxon>
    </lineage>
</organism>
<dbReference type="Gene3D" id="1.10.10.10">
    <property type="entry name" value="Winged helix-like DNA-binding domain superfamily/Winged helix DNA-binding domain"/>
    <property type="match status" value="1"/>
</dbReference>
<dbReference type="EMBL" id="CP002408">
    <property type="protein sequence ID" value="AFU57411.1"/>
    <property type="molecule type" value="Genomic_DNA"/>
</dbReference>
<dbReference type="BioCyc" id="CNIT1237085:G1324-465-MONOMER"/>
<name>K0I811_NITGG</name>
<keyword evidence="2" id="KW-1185">Reference proteome</keyword>
<dbReference type="KEGG" id="nga:Ngar_c04670"/>
<dbReference type="Proteomes" id="UP000008037">
    <property type="component" value="Chromosome"/>
</dbReference>
<proteinExistence type="predicted"/>
<dbReference type="STRING" id="1237085.Ngar_c04670"/>
<dbReference type="AlphaFoldDB" id="K0I811"/>
<dbReference type="InParanoid" id="K0I811"/>
<dbReference type="HOGENOM" id="CLU_2204190_0_0_2"/>
<dbReference type="SUPFAM" id="SSF46785">
    <property type="entry name" value="Winged helix' DNA-binding domain"/>
    <property type="match status" value="1"/>
</dbReference>
<reference evidence="1 2" key="1">
    <citation type="journal article" date="2012" name="Environ. Microbiol.">
        <title>The genome of the ammonia-oxidizing Candidatus Nitrososphaera gargensis: insights into metabolic versatility and environmental adaptations.</title>
        <authorList>
            <person name="Spang A."/>
            <person name="Poehlein A."/>
            <person name="Offre P."/>
            <person name="Zumbragel S."/>
            <person name="Haider S."/>
            <person name="Rychlik N."/>
            <person name="Nowka B."/>
            <person name="Schmeisser C."/>
            <person name="Lebedeva E.V."/>
            <person name="Rattei T."/>
            <person name="Bohm C."/>
            <person name="Schmid M."/>
            <person name="Galushko A."/>
            <person name="Hatzenpichler R."/>
            <person name="Weinmaier T."/>
            <person name="Daniel R."/>
            <person name="Schleper C."/>
            <person name="Spieck E."/>
            <person name="Streit W."/>
            <person name="Wagner M."/>
        </authorList>
    </citation>
    <scope>NUCLEOTIDE SEQUENCE [LARGE SCALE GENOMIC DNA]</scope>
    <source>
        <strain evidence="2">Ga9.2</strain>
    </source>
</reference>
<evidence type="ECO:0000313" key="2">
    <source>
        <dbReference type="Proteomes" id="UP000008037"/>
    </source>
</evidence>
<protein>
    <recommendedName>
        <fullName evidence="3">ArsR family transcriptional regulator</fullName>
    </recommendedName>
</protein>
<gene>
    <name evidence="1" type="ordered locus">Ngar_c04670</name>
</gene>
<accession>K0I811</accession>
<sequence>MLESYMFPEKLKKAIQLLGDDVNWKIVELLADRGKVTWQELLDGSGAVHAKTLNFQLKELIGVGLVDRYEVGRSLEGNTGILSFDLSPWGKDIVRGLQSALNTKQNE</sequence>